<dbReference type="InterPro" id="IPR029063">
    <property type="entry name" value="SAM-dependent_MTases_sf"/>
</dbReference>
<organism evidence="2 3">
    <name type="scientific">Roseovarius rhodophyticola</name>
    <dbReference type="NCBI Taxonomy" id="3080827"/>
    <lineage>
        <taxon>Bacteria</taxon>
        <taxon>Pseudomonadati</taxon>
        <taxon>Pseudomonadota</taxon>
        <taxon>Alphaproteobacteria</taxon>
        <taxon>Rhodobacterales</taxon>
        <taxon>Roseobacteraceae</taxon>
        <taxon>Roseovarius</taxon>
    </lineage>
</organism>
<dbReference type="SUPFAM" id="SSF53335">
    <property type="entry name" value="S-adenosyl-L-methionine-dependent methyltransferases"/>
    <property type="match status" value="1"/>
</dbReference>
<evidence type="ECO:0000259" key="1">
    <source>
        <dbReference type="Pfam" id="PF13649"/>
    </source>
</evidence>
<evidence type="ECO:0000313" key="3">
    <source>
        <dbReference type="Proteomes" id="UP001281305"/>
    </source>
</evidence>
<dbReference type="InterPro" id="IPR041698">
    <property type="entry name" value="Methyltransf_25"/>
</dbReference>
<accession>A0ABZ2TGM5</accession>
<dbReference type="GO" id="GO:0032259">
    <property type="term" value="P:methylation"/>
    <property type="evidence" value="ECO:0007669"/>
    <property type="project" value="UniProtKB-KW"/>
</dbReference>
<sequence length="52" mass="5275">MAATGKNIGVDLSEDMLKAGKDRCQGHENVEFAAGVADNLPVSDGTADKAVG</sequence>
<dbReference type="Proteomes" id="UP001281305">
    <property type="component" value="Chromosome"/>
</dbReference>
<name>A0ABZ2TGM5_9RHOB</name>
<reference evidence="2 3" key="1">
    <citation type="submission" date="2024-02" db="EMBL/GenBank/DDBJ databases">
        <title>Roseovarius strain W115 nov., isolated from a marine algae.</title>
        <authorList>
            <person name="Lee M.W."/>
            <person name="Lee J.K."/>
            <person name="Kim J.M."/>
            <person name="Choi D.G."/>
            <person name="Baek J.H."/>
            <person name="Bayburt H."/>
            <person name="Jung J.J."/>
            <person name="Han D.M."/>
            <person name="Jeon C.O."/>
        </authorList>
    </citation>
    <scope>NUCLEOTIDE SEQUENCE [LARGE SCALE GENOMIC DNA]</scope>
    <source>
        <strain evidence="2 3">W115</strain>
    </source>
</reference>
<evidence type="ECO:0000313" key="2">
    <source>
        <dbReference type="EMBL" id="WYK18882.1"/>
    </source>
</evidence>
<keyword evidence="3" id="KW-1185">Reference proteome</keyword>
<protein>
    <submittedName>
        <fullName evidence="2">Methyltransferase domain-containing protein</fullName>
    </submittedName>
</protein>
<dbReference type="EMBL" id="CP146606">
    <property type="protein sequence ID" value="WYK18882.1"/>
    <property type="molecule type" value="Genomic_DNA"/>
</dbReference>
<feature type="domain" description="Methyltransferase" evidence="1">
    <location>
        <begin position="5"/>
        <end position="50"/>
    </location>
</feature>
<proteinExistence type="predicted"/>
<keyword evidence="2" id="KW-0489">Methyltransferase</keyword>
<dbReference type="Gene3D" id="3.40.50.150">
    <property type="entry name" value="Vaccinia Virus protein VP39"/>
    <property type="match status" value="1"/>
</dbReference>
<gene>
    <name evidence="2" type="ORF">RZS32_003060</name>
</gene>
<dbReference type="RefSeq" id="WP_317055561.1">
    <property type="nucleotide sequence ID" value="NZ_CP146606.1"/>
</dbReference>
<dbReference type="GO" id="GO:0008168">
    <property type="term" value="F:methyltransferase activity"/>
    <property type="evidence" value="ECO:0007669"/>
    <property type="project" value="UniProtKB-KW"/>
</dbReference>
<keyword evidence="2" id="KW-0808">Transferase</keyword>
<dbReference type="Pfam" id="PF13649">
    <property type="entry name" value="Methyltransf_25"/>
    <property type="match status" value="1"/>
</dbReference>